<accession>A0AB39U085</accession>
<reference evidence="1" key="1">
    <citation type="submission" date="2024-07" db="EMBL/GenBank/DDBJ databases">
        <title>Characterization of Aeromonas dhakensis bacteriophages.</title>
        <authorList>
            <person name="Ansari F."/>
            <person name="Tyagi A."/>
            <person name="Shashidhar R."/>
            <person name="Nagar V."/>
        </authorList>
    </citation>
    <scope>NUCLEOTIDE SEQUENCE</scope>
</reference>
<name>A0AB39U085_9CAUD</name>
<dbReference type="Pfam" id="PF23772">
    <property type="entry name" value="Phage_g100"/>
    <property type="match status" value="1"/>
</dbReference>
<sequence>MAKGKVTAKSLRAGQTVYRVCGPTGSITKILITSRPFAYKKKDSVLNGTLWVNYRKWFKTSSYKFGVVREVNDFFNDDFSLTDAGIDGSHPGGTNRTFYTYNAAKRWSEHVKSLPKKQEWWEDDDDMWSPTDYDDVDNTF</sequence>
<dbReference type="InterPro" id="IPR057112">
    <property type="entry name" value="Phage_g100"/>
</dbReference>
<proteinExistence type="predicted"/>
<gene>
    <name evidence="1" type="ORF">vBAdhaMG2_0390</name>
</gene>
<organism evidence="1">
    <name type="scientific">Aeromonas phage vB_AdhaM_G2</name>
    <dbReference type="NCBI Taxonomy" id="3238786"/>
    <lineage>
        <taxon>Viruses</taxon>
        <taxon>Duplodnaviria</taxon>
        <taxon>Heunggongvirae</taxon>
        <taxon>Uroviricota</taxon>
        <taxon>Caudoviricetes</taxon>
    </lineage>
</organism>
<evidence type="ECO:0000313" key="1">
    <source>
        <dbReference type="EMBL" id="XDQ84724.1"/>
    </source>
</evidence>
<protein>
    <submittedName>
        <fullName evidence="1">Uncharacterized protein</fullName>
    </submittedName>
</protein>
<dbReference type="EMBL" id="PQ066597">
    <property type="protein sequence ID" value="XDQ84724.1"/>
    <property type="molecule type" value="Genomic_DNA"/>
</dbReference>